<gene>
    <name evidence="1" type="ORF">QI031_14890</name>
</gene>
<dbReference type="AlphaFoldDB" id="A0AAJ6PC92"/>
<dbReference type="Proteomes" id="UP001223520">
    <property type="component" value="Chromosome"/>
</dbReference>
<reference evidence="1 2" key="1">
    <citation type="journal article" date="2023" name="Limnol Oceanogr Lett">
        <title>Environmental adaptations by the intertidal Antarctic cyanobacterium Halotia branconii CENA392 as revealed using long-read genome sequencing.</title>
        <authorList>
            <person name="Dextro R.B."/>
            <person name="Delbaje E."/>
            <person name="Freitas P.N.N."/>
            <person name="Geraldes V."/>
            <person name="Pinto E."/>
            <person name="Long P.F."/>
            <person name="Fiore M.F."/>
        </authorList>
    </citation>
    <scope>NUCLEOTIDE SEQUENCE [LARGE SCALE GENOMIC DNA]</scope>
    <source>
        <strain evidence="1 2">CENA392</strain>
    </source>
</reference>
<name>A0AAJ6PC92_9CYAN</name>
<protein>
    <submittedName>
        <fullName evidence="1">Uncharacterized protein</fullName>
    </submittedName>
</protein>
<organism evidence="1 2">
    <name type="scientific">Halotia branconii CENA392</name>
    <dbReference type="NCBI Taxonomy" id="1539056"/>
    <lineage>
        <taxon>Bacteria</taxon>
        <taxon>Bacillati</taxon>
        <taxon>Cyanobacteriota</taxon>
        <taxon>Cyanophyceae</taxon>
        <taxon>Nostocales</taxon>
        <taxon>Nodulariaceae</taxon>
        <taxon>Halotia</taxon>
    </lineage>
</organism>
<proteinExistence type="predicted"/>
<dbReference type="RefSeq" id="WP_281485890.1">
    <property type="nucleotide sequence ID" value="NZ_CP124543.1"/>
</dbReference>
<sequence>MSQAKVKKGFDCLEFKQQAQDKISLEIKNLSPVEQVEYFRQQAESSTLGQWWKSIKNHSTQLP</sequence>
<accession>A0AAJ6PC92</accession>
<dbReference type="KEGG" id="hbq:QI031_14890"/>
<keyword evidence="2" id="KW-1185">Reference proteome</keyword>
<evidence type="ECO:0000313" key="2">
    <source>
        <dbReference type="Proteomes" id="UP001223520"/>
    </source>
</evidence>
<dbReference type="EMBL" id="CP124543">
    <property type="protein sequence ID" value="WGV28665.1"/>
    <property type="molecule type" value="Genomic_DNA"/>
</dbReference>
<evidence type="ECO:0000313" key="1">
    <source>
        <dbReference type="EMBL" id="WGV28665.1"/>
    </source>
</evidence>